<proteinExistence type="predicted"/>
<reference evidence="4" key="2">
    <citation type="submission" date="2015-03" db="EMBL/GenBank/DDBJ databases">
        <authorList>
            <consortium name="Pathogen Informatics"/>
            <person name="Murphy D."/>
        </authorList>
    </citation>
    <scope>NUCLEOTIDE SEQUENCE</scope>
    <source>
        <strain evidence="4">N09902308</strain>
    </source>
</reference>
<feature type="region of interest" description="Disordered" evidence="1">
    <location>
        <begin position="70"/>
        <end position="90"/>
    </location>
</feature>
<dbReference type="Proteomes" id="UP000050164">
    <property type="component" value="Unassembled WGS sequence"/>
</dbReference>
<dbReference type="AlphaFoldDB" id="A0A655A130"/>
<dbReference type="Proteomes" id="UP000039021">
    <property type="component" value="Unassembled WGS sequence"/>
</dbReference>
<accession>A0A655A130</accession>
<evidence type="ECO:0000313" key="3">
    <source>
        <dbReference type="EMBL" id="CKS17084.1"/>
    </source>
</evidence>
<dbReference type="EMBL" id="CNFU01000602">
    <property type="protein sequence ID" value="CKS17084.1"/>
    <property type="molecule type" value="Genomic_DNA"/>
</dbReference>
<reference evidence="5 6" key="1">
    <citation type="submission" date="2015-03" db="EMBL/GenBank/DDBJ databases">
        <authorList>
            <consortium name="Pathogen Informatics"/>
        </authorList>
    </citation>
    <scope>NUCLEOTIDE SEQUENCE [LARGE SCALE GENOMIC DNA]</scope>
    <source>
        <strain evidence="2 7">Bir 185</strain>
        <strain evidence="3 6">Bir 187</strain>
        <strain evidence="5">N09902308</strain>
    </source>
</reference>
<evidence type="ECO:0000313" key="2">
    <source>
        <dbReference type="EMBL" id="CKR80592.1"/>
    </source>
</evidence>
<dbReference type="EMBL" id="CNFT01000500">
    <property type="protein sequence ID" value="CKR80592.1"/>
    <property type="molecule type" value="Genomic_DNA"/>
</dbReference>
<sequence>MQANVDVRTQRLSDLGTQVLTDRTACDAAEHFAEDETEGGHVVALRGTRLPPRFGGGQLLADKIPIGDLLPAQPSARPDRPGAVAHHHRQRDGLLTRLSELGPVACHRRMQVKLTAIDELMHTRGR</sequence>
<dbReference type="Proteomes" id="UP000049023">
    <property type="component" value="Unassembled WGS sequence"/>
</dbReference>
<evidence type="ECO:0000313" key="5">
    <source>
        <dbReference type="Proteomes" id="UP000039021"/>
    </source>
</evidence>
<evidence type="ECO:0000256" key="1">
    <source>
        <dbReference type="SAM" id="MobiDB-lite"/>
    </source>
</evidence>
<protein>
    <submittedName>
        <fullName evidence="2">Uncharacterized protein</fullName>
    </submittedName>
</protein>
<evidence type="ECO:0000313" key="6">
    <source>
        <dbReference type="Proteomes" id="UP000049023"/>
    </source>
</evidence>
<dbReference type="EMBL" id="CSBK01002963">
    <property type="protein sequence ID" value="CPA42820.1"/>
    <property type="molecule type" value="Genomic_DNA"/>
</dbReference>
<gene>
    <name evidence="4" type="ORF">ERS007739_04597</name>
    <name evidence="2" type="ORF">ERS027659_02216</name>
    <name evidence="3" type="ORF">ERS027661_02689</name>
</gene>
<organism evidence="2 7">
    <name type="scientific">Mycobacterium tuberculosis</name>
    <dbReference type="NCBI Taxonomy" id="1773"/>
    <lineage>
        <taxon>Bacteria</taxon>
        <taxon>Bacillati</taxon>
        <taxon>Actinomycetota</taxon>
        <taxon>Actinomycetes</taxon>
        <taxon>Mycobacteriales</taxon>
        <taxon>Mycobacteriaceae</taxon>
        <taxon>Mycobacterium</taxon>
        <taxon>Mycobacterium tuberculosis complex</taxon>
    </lineage>
</organism>
<evidence type="ECO:0000313" key="7">
    <source>
        <dbReference type="Proteomes" id="UP000050164"/>
    </source>
</evidence>
<name>A0A655A130_MYCTX</name>
<evidence type="ECO:0000313" key="4">
    <source>
        <dbReference type="EMBL" id="CPA42820.1"/>
    </source>
</evidence>